<evidence type="ECO:0000256" key="2">
    <source>
        <dbReference type="ARBA" id="ARBA00023004"/>
    </source>
</evidence>
<dbReference type="Pfam" id="PF04055">
    <property type="entry name" value="Radical_SAM"/>
    <property type="match status" value="1"/>
</dbReference>
<evidence type="ECO:0000256" key="3">
    <source>
        <dbReference type="ARBA" id="ARBA00023014"/>
    </source>
</evidence>
<dbReference type="GO" id="GO:0003824">
    <property type="term" value="F:catalytic activity"/>
    <property type="evidence" value="ECO:0007669"/>
    <property type="project" value="InterPro"/>
</dbReference>
<dbReference type="GO" id="GO:0051536">
    <property type="term" value="F:iron-sulfur cluster binding"/>
    <property type="evidence" value="ECO:0007669"/>
    <property type="project" value="UniProtKB-KW"/>
</dbReference>
<name>A0A926D1E7_9FIRM</name>
<comment type="caution">
    <text evidence="5">The sequence shown here is derived from an EMBL/GenBank/DDBJ whole genome shotgun (WGS) entry which is preliminary data.</text>
</comment>
<dbReference type="PANTHER" id="PTHR43432">
    <property type="entry name" value="SLR0285 PROTEIN"/>
    <property type="match status" value="1"/>
</dbReference>
<evidence type="ECO:0000313" key="6">
    <source>
        <dbReference type="Proteomes" id="UP000654279"/>
    </source>
</evidence>
<dbReference type="Proteomes" id="UP000654279">
    <property type="component" value="Unassembled WGS sequence"/>
</dbReference>
<dbReference type="SUPFAM" id="SSF102114">
    <property type="entry name" value="Radical SAM enzymes"/>
    <property type="match status" value="1"/>
</dbReference>
<protein>
    <submittedName>
        <fullName evidence="5">Radical SAM protein</fullName>
    </submittedName>
</protein>
<sequence>MTEYHILPCQSALHELGRRVPYHWDLNLYRGCEHGCRYCYAMYSHRYLDTEDYFGHIYAKTDILEALERELSSPSWKREVVNIGGVTDSYQPAEAHYRLMTEVLRLLIRYKTPAIISTKSELVLRDYDLIDQLSRITYVNVAATVTTMDESVRSLLEPGAAPSLRRFEMLAQFRKTNASTGLHVMPIIPYLTDSYENIDALFAAAHASRVHYCLPGTLYLRGQTRKVFFRFIDQHYPHLSAPLHELYKTGGAPKGYKDALYQMVGERRAHYGLTGSYAKPMKEKMTQALQENAQVAFNLGSQN</sequence>
<reference evidence="5" key="1">
    <citation type="submission" date="2020-08" db="EMBL/GenBank/DDBJ databases">
        <title>Genome public.</title>
        <authorList>
            <person name="Liu C."/>
            <person name="Sun Q."/>
        </authorList>
    </citation>
    <scope>NUCLEOTIDE SEQUENCE</scope>
    <source>
        <strain evidence="5">NSJ-44</strain>
    </source>
</reference>
<accession>A0A926D1E7</accession>
<dbReference type="CDD" id="cd01335">
    <property type="entry name" value="Radical_SAM"/>
    <property type="match status" value="1"/>
</dbReference>
<evidence type="ECO:0000259" key="4">
    <source>
        <dbReference type="Pfam" id="PF04055"/>
    </source>
</evidence>
<dbReference type="SFLD" id="SFLDG01084">
    <property type="entry name" value="Uncharacterised_Radical_SAM_Su"/>
    <property type="match status" value="1"/>
</dbReference>
<evidence type="ECO:0000256" key="1">
    <source>
        <dbReference type="ARBA" id="ARBA00022723"/>
    </source>
</evidence>
<dbReference type="GO" id="GO:0046872">
    <property type="term" value="F:metal ion binding"/>
    <property type="evidence" value="ECO:0007669"/>
    <property type="project" value="UniProtKB-KW"/>
</dbReference>
<dbReference type="PANTHER" id="PTHR43432:SF5">
    <property type="entry name" value="ELP3_MIAA_NIFB-LIKE RADICAL SAM CORE DOMAIN-CONTAINING PROTEIN"/>
    <property type="match status" value="1"/>
</dbReference>
<keyword evidence="3" id="KW-0411">Iron-sulfur</keyword>
<dbReference type="SFLD" id="SFLDS00029">
    <property type="entry name" value="Radical_SAM"/>
    <property type="match status" value="1"/>
</dbReference>
<feature type="domain" description="Radical SAM core" evidence="4">
    <location>
        <begin position="27"/>
        <end position="197"/>
    </location>
</feature>
<proteinExistence type="predicted"/>
<dbReference type="EMBL" id="JACRSO010000003">
    <property type="protein sequence ID" value="MBC8529483.1"/>
    <property type="molecule type" value="Genomic_DNA"/>
</dbReference>
<evidence type="ECO:0000313" key="5">
    <source>
        <dbReference type="EMBL" id="MBC8529483.1"/>
    </source>
</evidence>
<dbReference type="Gene3D" id="3.80.30.30">
    <property type="match status" value="1"/>
</dbReference>
<keyword evidence="2" id="KW-0408">Iron</keyword>
<keyword evidence="1" id="KW-0479">Metal-binding</keyword>
<gene>
    <name evidence="5" type="ORF">H8699_08595</name>
</gene>
<keyword evidence="6" id="KW-1185">Reference proteome</keyword>
<dbReference type="RefSeq" id="WP_249285321.1">
    <property type="nucleotide sequence ID" value="NZ_JACRSO010000003.1"/>
</dbReference>
<dbReference type="InterPro" id="IPR007197">
    <property type="entry name" value="rSAM"/>
</dbReference>
<organism evidence="5 6">
    <name type="scientific">Luoshenia tenuis</name>
    <dbReference type="NCBI Taxonomy" id="2763654"/>
    <lineage>
        <taxon>Bacteria</taxon>
        <taxon>Bacillati</taxon>
        <taxon>Bacillota</taxon>
        <taxon>Clostridia</taxon>
        <taxon>Christensenellales</taxon>
        <taxon>Christensenellaceae</taxon>
        <taxon>Luoshenia</taxon>
    </lineage>
</organism>
<dbReference type="InterPro" id="IPR058240">
    <property type="entry name" value="rSAM_sf"/>
</dbReference>
<dbReference type="AlphaFoldDB" id="A0A926D1E7"/>
<dbReference type="InterPro" id="IPR040086">
    <property type="entry name" value="MJ0683-like"/>
</dbReference>